<evidence type="ECO:0000313" key="7">
    <source>
        <dbReference type="EMBL" id="KOX73742.1"/>
    </source>
</evidence>
<keyword evidence="8" id="KW-1185">Reference proteome</keyword>
<keyword evidence="2" id="KW-0963">Cytoplasm</keyword>
<accession>A0A0N0BFR8</accession>
<keyword evidence="3" id="KW-0489">Methyltransferase</keyword>
<dbReference type="GO" id="GO:0043527">
    <property type="term" value="C:tRNA methyltransferase complex"/>
    <property type="evidence" value="ECO:0007669"/>
    <property type="project" value="UniProtKB-ARBA"/>
</dbReference>
<evidence type="ECO:0000256" key="1">
    <source>
        <dbReference type="ARBA" id="ARBA00004496"/>
    </source>
</evidence>
<sequence>MVSIKIFLNHCTFHANVIEKRRKSYQFLPLEQHRARDISEAARELSSTVHPCQPSSFPGKTPSETFGIAKLMVTGFEWQAVDECKEKLNKNVKIIKERGKIYLNVFWNQFAQIQKMRSIDNVFIVADVRKFEFSGISKEADLQLFKDAVHNDMKLEKALNIWKNITGFQGKIYPTIDEYNRAEKDRKLCNTIITSIKGKKRGQDPSDTEKDEILRYRVTCERTGKHIFESAEVARAIGGELQDKYLWLVDLSTYYLEVVCKVISNELVTQLRVTHESKHHRNIVSFGPTTLRATVCYNLLRLAHPNLGDIIIDPMCGSGSIPIEAALVYSQCYIMGGDNHPKAVFKTKSNIEASSSKCKIDLLHWNVSQLPFKDSFVDIIVTDMPFGKRSGRMIDNRILYKEILIELGRIMKPLTGRSVLLTYDRRSFSTALQAARNLFCVTKTLGVNIGGLQAAVYVLKRTDISYEQFKPKFVKHITYKKK</sequence>
<keyword evidence="5" id="KW-0819">tRNA processing</keyword>
<comment type="subcellular location">
    <subcellularLocation>
        <location evidence="1">Cytoplasm</location>
    </subcellularLocation>
</comment>
<evidence type="ECO:0000313" key="8">
    <source>
        <dbReference type="Proteomes" id="UP000053105"/>
    </source>
</evidence>
<dbReference type="InterPro" id="IPR053943">
    <property type="entry name" value="RlmKL-like_Mtase_CS"/>
</dbReference>
<evidence type="ECO:0000256" key="4">
    <source>
        <dbReference type="ARBA" id="ARBA00022679"/>
    </source>
</evidence>
<evidence type="ECO:0000256" key="3">
    <source>
        <dbReference type="ARBA" id="ARBA00022603"/>
    </source>
</evidence>
<dbReference type="GO" id="GO:0016423">
    <property type="term" value="F:tRNA (guanine) methyltransferase activity"/>
    <property type="evidence" value="ECO:0007669"/>
    <property type="project" value="TreeGrafter"/>
</dbReference>
<evidence type="ECO:0000256" key="2">
    <source>
        <dbReference type="ARBA" id="ARBA00022490"/>
    </source>
</evidence>
<gene>
    <name evidence="7" type="ORF">WN51_13820</name>
</gene>
<reference evidence="7 8" key="1">
    <citation type="submission" date="2015-07" db="EMBL/GenBank/DDBJ databases">
        <title>The genome of Melipona quadrifasciata.</title>
        <authorList>
            <person name="Pan H."/>
            <person name="Kapheim K."/>
        </authorList>
    </citation>
    <scope>NUCLEOTIDE SEQUENCE [LARGE SCALE GENOMIC DNA]</scope>
    <source>
        <strain evidence="7">0111107301</strain>
        <tissue evidence="7">Whole body</tissue>
    </source>
</reference>
<evidence type="ECO:0000259" key="6">
    <source>
        <dbReference type="Pfam" id="PF01170"/>
    </source>
</evidence>
<evidence type="ECO:0000256" key="5">
    <source>
        <dbReference type="ARBA" id="ARBA00022694"/>
    </source>
</evidence>
<dbReference type="EMBL" id="KQ435794">
    <property type="protein sequence ID" value="KOX73742.1"/>
    <property type="molecule type" value="Genomic_DNA"/>
</dbReference>
<dbReference type="Gene3D" id="3.40.50.150">
    <property type="entry name" value="Vaccinia Virus protein VP39"/>
    <property type="match status" value="1"/>
</dbReference>
<dbReference type="SUPFAM" id="SSF143437">
    <property type="entry name" value="THUMP domain-like"/>
    <property type="match status" value="1"/>
</dbReference>
<proteinExistence type="predicted"/>
<organism evidence="7 8">
    <name type="scientific">Melipona quadrifasciata</name>
    <dbReference type="NCBI Taxonomy" id="166423"/>
    <lineage>
        <taxon>Eukaryota</taxon>
        <taxon>Metazoa</taxon>
        <taxon>Ecdysozoa</taxon>
        <taxon>Arthropoda</taxon>
        <taxon>Hexapoda</taxon>
        <taxon>Insecta</taxon>
        <taxon>Pterygota</taxon>
        <taxon>Neoptera</taxon>
        <taxon>Endopterygota</taxon>
        <taxon>Hymenoptera</taxon>
        <taxon>Apocrita</taxon>
        <taxon>Aculeata</taxon>
        <taxon>Apoidea</taxon>
        <taxon>Anthophila</taxon>
        <taxon>Apidae</taxon>
        <taxon>Melipona</taxon>
    </lineage>
</organism>
<keyword evidence="4" id="KW-0808">Transferase</keyword>
<dbReference type="InterPro" id="IPR000241">
    <property type="entry name" value="RlmKL-like_Mtase"/>
</dbReference>
<dbReference type="PANTHER" id="PTHR14911">
    <property type="entry name" value="THUMP DOMAIN-CONTAINING"/>
    <property type="match status" value="1"/>
</dbReference>
<dbReference type="InterPro" id="IPR029063">
    <property type="entry name" value="SAM-dependent_MTases_sf"/>
</dbReference>
<dbReference type="Gene3D" id="3.30.2130.30">
    <property type="match status" value="1"/>
</dbReference>
<name>A0A0N0BFR8_9HYME</name>
<dbReference type="Pfam" id="PF01170">
    <property type="entry name" value="UPF0020"/>
    <property type="match status" value="1"/>
</dbReference>
<dbReference type="GO" id="GO:0030488">
    <property type="term" value="P:tRNA methylation"/>
    <property type="evidence" value="ECO:0007669"/>
    <property type="project" value="TreeGrafter"/>
</dbReference>
<dbReference type="PANTHER" id="PTHR14911:SF13">
    <property type="entry name" value="TRNA (GUANINE(6)-N2)-METHYLTRANSFERASE THUMP3"/>
    <property type="match status" value="1"/>
</dbReference>
<feature type="domain" description="Ribosomal RNA large subunit methyltransferase K/L-like methyltransferase" evidence="6">
    <location>
        <begin position="285"/>
        <end position="451"/>
    </location>
</feature>
<protein>
    <submittedName>
        <fullName evidence="7">THUMP domain-containing protein 3</fullName>
    </submittedName>
</protein>
<dbReference type="Proteomes" id="UP000053105">
    <property type="component" value="Unassembled WGS sequence"/>
</dbReference>
<dbReference type="FunFam" id="3.40.50.150:FF:000073">
    <property type="entry name" value="THUMP domain containing 3"/>
    <property type="match status" value="1"/>
</dbReference>
<dbReference type="SUPFAM" id="SSF53335">
    <property type="entry name" value="S-adenosyl-L-methionine-dependent methyltransferases"/>
    <property type="match status" value="1"/>
</dbReference>
<dbReference type="GO" id="GO:0005737">
    <property type="term" value="C:cytoplasm"/>
    <property type="evidence" value="ECO:0007669"/>
    <property type="project" value="UniProtKB-SubCell"/>
</dbReference>
<dbReference type="STRING" id="166423.A0A0N0BFR8"/>
<dbReference type="OrthoDB" id="47730at2759"/>
<dbReference type="PROSITE" id="PS01261">
    <property type="entry name" value="UPF0020"/>
    <property type="match status" value="1"/>
</dbReference>
<dbReference type="AlphaFoldDB" id="A0A0N0BFR8"/>